<dbReference type="CDD" id="cd03143">
    <property type="entry name" value="A4_beta-galactosidase_middle_domain"/>
    <property type="match status" value="1"/>
</dbReference>
<feature type="domain" description="Alpha-galactosidase NEW3" evidence="2">
    <location>
        <begin position="458"/>
        <end position="524"/>
    </location>
</feature>
<dbReference type="InterPro" id="IPR018905">
    <property type="entry name" value="A-galactase_NEW3"/>
</dbReference>
<dbReference type="Gene3D" id="3.40.50.10320">
    <property type="entry name" value="LmbE-like"/>
    <property type="match status" value="1"/>
</dbReference>
<dbReference type="Pfam" id="PF10633">
    <property type="entry name" value="NPCBM_assoc"/>
    <property type="match status" value="1"/>
</dbReference>
<accession>A0A428MRA7</accession>
<proteinExistence type="predicted"/>
<evidence type="ECO:0000256" key="1">
    <source>
        <dbReference type="SAM" id="SignalP"/>
    </source>
</evidence>
<organism evidence="3 4">
    <name type="scientific">Edaphobacter aggregans</name>
    <dbReference type="NCBI Taxonomy" id="570835"/>
    <lineage>
        <taxon>Bacteria</taxon>
        <taxon>Pseudomonadati</taxon>
        <taxon>Acidobacteriota</taxon>
        <taxon>Terriglobia</taxon>
        <taxon>Terriglobales</taxon>
        <taxon>Acidobacteriaceae</taxon>
        <taxon>Edaphobacter</taxon>
    </lineage>
</organism>
<dbReference type="InterPro" id="IPR029062">
    <property type="entry name" value="Class_I_gatase-like"/>
</dbReference>
<comment type="caution">
    <text evidence="3">The sequence shown here is derived from an EMBL/GenBank/DDBJ whole genome shotgun (WGS) entry which is preliminary data.</text>
</comment>
<keyword evidence="4" id="KW-1185">Reference proteome</keyword>
<dbReference type="OrthoDB" id="9759749at2"/>
<feature type="signal peptide" evidence="1">
    <location>
        <begin position="1"/>
        <end position="23"/>
    </location>
</feature>
<dbReference type="SUPFAM" id="SSF102588">
    <property type="entry name" value="LmbE-like"/>
    <property type="match status" value="1"/>
</dbReference>
<dbReference type="InterPro" id="IPR024078">
    <property type="entry name" value="LmbE-like_dom_sf"/>
</dbReference>
<evidence type="ECO:0000313" key="3">
    <source>
        <dbReference type="EMBL" id="RSL19253.1"/>
    </source>
</evidence>
<feature type="chain" id="PRO_5019372570" evidence="1">
    <location>
        <begin position="24"/>
        <end position="937"/>
    </location>
</feature>
<dbReference type="Pfam" id="PF02585">
    <property type="entry name" value="PIG-L"/>
    <property type="match status" value="1"/>
</dbReference>
<sequence>MRFNLKSSIRVAFALALLPPLLGNGFDASSKPVEDARPIPVDRGAAATWQALMKLRTRASMLMIVAHPDDEDGATLAYESRGLGVRTDLMTLDRGEGGANVMSSDLWDALGLVRTEELLQAGRYYGLDGQYFSSLADYGFSKSLKEALDQWGHDRVLAEAVRVVRTVRPLVVTSVFVGGPTDGHGQHATAGLMAQEVFKAAGDPNMFPEQILAGLMPWTPVKVYARAPFFRTSEKGSYDYATHHWGPVGVQNHVTEQWEPGQVSATLAVPVGTYDSLAGLTYSQISREGLGFQKSQNGGSDVPMPTDQVARYHRFGSHIPSKDKEESFFDGIDVSLVGIADLAGPTPPAFLKSGLEQINGFVESAISGFSAQNPSAVAATLAKGLKATNALVDGVEKSALPAENKYNVLHELRVKQKQFNTALVASLGISAEAEVVPAARGGDIPAEFRGAQQSFQMATPGQSFHVGVHLFDGGKLPVEIESVALNAPSGKNWSATLDAATPKQIEPGKAADVRFAVKVPEDEPYSRPYFSRPDMEQPYYDIADKAAIDKPQGPYPLAATVRYQFDGLTLETSNVVQVINKVTGPGTLRSPMPVGPAISVALNPSAGIVPLGEKSFPVSVRLHNNTEGTAKANVRLNLPDGWISEPASVPVGFTHRGEEQAVPFTVHPNSITQKPYEITAVAEYDGKQYKEGYVSVGYTGLRPYFLYSPATYKTTGADVKMASSQKIAYIEGSGDDIPAALEALGVHVSFLSAQDLASGDLSKYDSIVVGVRAYAVRPDLIANNARLLKYVEDGGVVIVQYNTPEFDHNYGPYPYVMSNDPEEVTDEKSAVTILNPKHPLFTWPNAITSKDFDGWIEERGSKFLVSWDKQYESLLETHDAEQDPQKGGLLYARYGRGAYIYNAYAFYRQLPLGVPGAYRIFANMLSLPKNPQFRSGE</sequence>
<dbReference type="Gene3D" id="3.40.50.880">
    <property type="match status" value="1"/>
</dbReference>
<evidence type="ECO:0000313" key="4">
    <source>
        <dbReference type="Proteomes" id="UP000269669"/>
    </source>
</evidence>
<reference evidence="3 4" key="1">
    <citation type="submission" date="2018-12" db="EMBL/GenBank/DDBJ databases">
        <title>Sequencing of bacterial isolates from soil warming experiment in Harvard Forest, Massachusetts, USA.</title>
        <authorList>
            <person name="Deangelis K."/>
        </authorList>
    </citation>
    <scope>NUCLEOTIDE SEQUENCE [LARGE SCALE GENOMIC DNA]</scope>
    <source>
        <strain evidence="3 4">EB153</strain>
    </source>
</reference>
<dbReference type="AlphaFoldDB" id="A0A428MRA7"/>
<dbReference type="EMBL" id="RSDW01000001">
    <property type="protein sequence ID" value="RSL19253.1"/>
    <property type="molecule type" value="Genomic_DNA"/>
</dbReference>
<dbReference type="Proteomes" id="UP000269669">
    <property type="component" value="Unassembled WGS sequence"/>
</dbReference>
<evidence type="ECO:0000259" key="2">
    <source>
        <dbReference type="Pfam" id="PF10633"/>
    </source>
</evidence>
<dbReference type="RefSeq" id="WP_125487505.1">
    <property type="nucleotide sequence ID" value="NZ_RSDW01000001.1"/>
</dbReference>
<name>A0A428MRA7_9BACT</name>
<keyword evidence="1" id="KW-0732">Signal</keyword>
<dbReference type="SUPFAM" id="SSF52317">
    <property type="entry name" value="Class I glutamine amidotransferase-like"/>
    <property type="match status" value="1"/>
</dbReference>
<protein>
    <submittedName>
        <fullName evidence="3">LmbE family N-acetylglucosaminyl deacetylase</fullName>
    </submittedName>
</protein>
<dbReference type="InterPro" id="IPR003737">
    <property type="entry name" value="GlcNAc_PI_deacetylase-related"/>
</dbReference>
<gene>
    <name evidence="3" type="ORF">EDE15_4913</name>
</gene>